<accession>A0A382NM82</accession>
<proteinExistence type="predicted"/>
<dbReference type="AlphaFoldDB" id="A0A382NM82"/>
<protein>
    <submittedName>
        <fullName evidence="1">Uncharacterized protein</fullName>
    </submittedName>
</protein>
<name>A0A382NM82_9ZZZZ</name>
<gene>
    <name evidence="1" type="ORF">METZ01_LOCUS315148</name>
</gene>
<organism evidence="1">
    <name type="scientific">marine metagenome</name>
    <dbReference type="NCBI Taxonomy" id="408172"/>
    <lineage>
        <taxon>unclassified sequences</taxon>
        <taxon>metagenomes</taxon>
        <taxon>ecological metagenomes</taxon>
    </lineage>
</organism>
<reference evidence="1" key="1">
    <citation type="submission" date="2018-05" db="EMBL/GenBank/DDBJ databases">
        <authorList>
            <person name="Lanie J.A."/>
            <person name="Ng W.-L."/>
            <person name="Kazmierczak K.M."/>
            <person name="Andrzejewski T.M."/>
            <person name="Davidsen T.M."/>
            <person name="Wayne K.J."/>
            <person name="Tettelin H."/>
            <person name="Glass J.I."/>
            <person name="Rusch D."/>
            <person name="Podicherti R."/>
            <person name="Tsui H.-C.T."/>
            <person name="Winkler M.E."/>
        </authorList>
    </citation>
    <scope>NUCLEOTIDE SEQUENCE</scope>
</reference>
<dbReference type="EMBL" id="UINC01101463">
    <property type="protein sequence ID" value="SVC62294.1"/>
    <property type="molecule type" value="Genomic_DNA"/>
</dbReference>
<evidence type="ECO:0000313" key="1">
    <source>
        <dbReference type="EMBL" id="SVC62294.1"/>
    </source>
</evidence>
<sequence>MGRGRQDRIEDGLFNRFGGGGKEWRQILFHHAACIVRPRRGIDVVDGCRRRQCPGCSSMGEFVEKADTGQTEGGPSRDAIQLQGKKRCVGDQDGDHGAQTRALDGWQRQTKSMSIHAESPCFTPVDGNECAHCEGSHTTRSCADAGSTSEPQQKSANPHLTFLRRVSGHVGHCALHQIVVDGLADRRPGYPDTW</sequence>